<sequence length="223" mass="24517">LLQMRAAVAAVFLVLISIAAAKHTGGQADINPVLAVSNKSVVKGTKPRTEVITHKGPVCKLSVTNTNDESVSSSVVGKSLKLHLQVQPNETYSIMPLNCFIVNMDTREQYSLTDKAGCAVDEQKFPQWTRTSKSTATAVFRTFKWANSSMIRFKCDCVACVGECPQFDCSKSAVARRKLRLRRHNMEEKGEEIVEAAEDLRISHEAVDSETLAVTSLVNVEED</sequence>
<dbReference type="InterPro" id="IPR057371">
    <property type="entry name" value="VERL_C"/>
</dbReference>
<feature type="signal peptide" evidence="2">
    <location>
        <begin position="1"/>
        <end position="21"/>
    </location>
</feature>
<keyword evidence="5" id="KW-1185">Reference proteome</keyword>
<organism evidence="4 5">
    <name type="scientific">Pristionchus fissidentatus</name>
    <dbReference type="NCBI Taxonomy" id="1538716"/>
    <lineage>
        <taxon>Eukaryota</taxon>
        <taxon>Metazoa</taxon>
        <taxon>Ecdysozoa</taxon>
        <taxon>Nematoda</taxon>
        <taxon>Chromadorea</taxon>
        <taxon>Rhabditida</taxon>
        <taxon>Rhabditina</taxon>
        <taxon>Diplogasteromorpha</taxon>
        <taxon>Diplogasteroidea</taxon>
        <taxon>Neodiplogasteridae</taxon>
        <taxon>Pristionchus</taxon>
    </lineage>
</organism>
<proteinExistence type="predicted"/>
<dbReference type="InterPro" id="IPR001507">
    <property type="entry name" value="ZP_dom"/>
</dbReference>
<evidence type="ECO:0000256" key="1">
    <source>
        <dbReference type="ARBA" id="ARBA00022729"/>
    </source>
</evidence>
<keyword evidence="1 2" id="KW-0732">Signal</keyword>
<dbReference type="PANTHER" id="PTHR22907">
    <property type="entry name" value="GH04558P"/>
    <property type="match status" value="1"/>
</dbReference>
<dbReference type="PROSITE" id="PS51034">
    <property type="entry name" value="ZP_2"/>
    <property type="match status" value="1"/>
</dbReference>
<dbReference type="EMBL" id="BTSY01000003">
    <property type="protein sequence ID" value="GMT20074.1"/>
    <property type="molecule type" value="Genomic_DNA"/>
</dbReference>
<dbReference type="InterPro" id="IPR051962">
    <property type="entry name" value="Cuticlin"/>
</dbReference>
<feature type="chain" id="PRO_5043641329" description="ZP domain-containing protein" evidence="2">
    <location>
        <begin position="22"/>
        <end position="223"/>
    </location>
</feature>
<dbReference type="AlphaFoldDB" id="A0AAV5VKM8"/>
<name>A0AAV5VKM8_9BILA</name>
<feature type="domain" description="ZP" evidence="3">
    <location>
        <begin position="1"/>
        <end position="176"/>
    </location>
</feature>
<accession>A0AAV5VKM8</accession>
<evidence type="ECO:0000313" key="5">
    <source>
        <dbReference type="Proteomes" id="UP001432322"/>
    </source>
</evidence>
<dbReference type="Proteomes" id="UP001432322">
    <property type="component" value="Unassembled WGS sequence"/>
</dbReference>
<dbReference type="PANTHER" id="PTHR22907:SF46">
    <property type="entry name" value="ZP DOMAIN-CONTAINING PROTEIN"/>
    <property type="match status" value="1"/>
</dbReference>
<feature type="non-terminal residue" evidence="4">
    <location>
        <position position="1"/>
    </location>
</feature>
<dbReference type="Pfam" id="PF25272">
    <property type="entry name" value="VERL_C"/>
    <property type="match status" value="1"/>
</dbReference>
<protein>
    <recommendedName>
        <fullName evidence="3">ZP domain-containing protein</fullName>
    </recommendedName>
</protein>
<reference evidence="4" key="1">
    <citation type="submission" date="2023-10" db="EMBL/GenBank/DDBJ databases">
        <title>Genome assembly of Pristionchus species.</title>
        <authorList>
            <person name="Yoshida K."/>
            <person name="Sommer R.J."/>
        </authorList>
    </citation>
    <scope>NUCLEOTIDE SEQUENCE</scope>
    <source>
        <strain evidence="4">RS5133</strain>
    </source>
</reference>
<evidence type="ECO:0000259" key="3">
    <source>
        <dbReference type="PROSITE" id="PS51034"/>
    </source>
</evidence>
<comment type="caution">
    <text evidence="4">The sequence shown here is derived from an EMBL/GenBank/DDBJ whole genome shotgun (WGS) entry which is preliminary data.</text>
</comment>
<evidence type="ECO:0000256" key="2">
    <source>
        <dbReference type="SAM" id="SignalP"/>
    </source>
</evidence>
<evidence type="ECO:0000313" key="4">
    <source>
        <dbReference type="EMBL" id="GMT20074.1"/>
    </source>
</evidence>
<gene>
    <name evidence="4" type="ORF">PFISCL1PPCAC_11371</name>
</gene>